<evidence type="ECO:0000313" key="1">
    <source>
        <dbReference type="EMBL" id="MCH97201.1"/>
    </source>
</evidence>
<evidence type="ECO:0000313" key="2">
    <source>
        <dbReference type="EMBL" id="MCH98365.1"/>
    </source>
</evidence>
<name>A0A392NGX3_9FABA</name>
<reference evidence="2 3" key="1">
    <citation type="journal article" date="2018" name="Front. Plant Sci.">
        <title>Red Clover (Trifolium pratense) and Zigzag Clover (T. medium) - A Picture of Genomic Similarities and Differences.</title>
        <authorList>
            <person name="Dluhosova J."/>
            <person name="Istvanek J."/>
            <person name="Nedelnik J."/>
            <person name="Repkova J."/>
        </authorList>
    </citation>
    <scope>NUCLEOTIDE SEQUENCE [LARGE SCALE GENOMIC DNA]</scope>
    <source>
        <strain evidence="2">10/8</strain>
        <strain evidence="3">cv. 10/8</strain>
        <tissue evidence="2">Leaf</tissue>
    </source>
</reference>
<gene>
    <name evidence="1" type="ORF">A2U01_0018194</name>
    <name evidence="2" type="ORF">A2U01_0019367</name>
</gene>
<protein>
    <submittedName>
        <fullName evidence="2">Uncharacterized protein</fullName>
    </submittedName>
</protein>
<evidence type="ECO:0000313" key="3">
    <source>
        <dbReference type="Proteomes" id="UP000265520"/>
    </source>
</evidence>
<dbReference type="AlphaFoldDB" id="A0A392NGX3"/>
<comment type="caution">
    <text evidence="2">The sequence shown here is derived from an EMBL/GenBank/DDBJ whole genome shotgun (WGS) entry which is preliminary data.</text>
</comment>
<feature type="non-terminal residue" evidence="2">
    <location>
        <position position="1"/>
    </location>
</feature>
<organism evidence="2 3">
    <name type="scientific">Trifolium medium</name>
    <dbReference type="NCBI Taxonomy" id="97028"/>
    <lineage>
        <taxon>Eukaryota</taxon>
        <taxon>Viridiplantae</taxon>
        <taxon>Streptophyta</taxon>
        <taxon>Embryophyta</taxon>
        <taxon>Tracheophyta</taxon>
        <taxon>Spermatophyta</taxon>
        <taxon>Magnoliopsida</taxon>
        <taxon>eudicotyledons</taxon>
        <taxon>Gunneridae</taxon>
        <taxon>Pentapetalae</taxon>
        <taxon>rosids</taxon>
        <taxon>fabids</taxon>
        <taxon>Fabales</taxon>
        <taxon>Fabaceae</taxon>
        <taxon>Papilionoideae</taxon>
        <taxon>50 kb inversion clade</taxon>
        <taxon>NPAAA clade</taxon>
        <taxon>Hologalegina</taxon>
        <taxon>IRL clade</taxon>
        <taxon>Trifolieae</taxon>
        <taxon>Trifolium</taxon>
    </lineage>
</organism>
<sequence>TLLTSSLTNTVVPPPHPMKSIADWLKAVKQAKIISKSELRFVDGLLPAPTNSIPAVMTQ</sequence>
<dbReference type="EMBL" id="LXQA010037405">
    <property type="protein sequence ID" value="MCH98365.1"/>
    <property type="molecule type" value="Genomic_DNA"/>
</dbReference>
<accession>A0A392NGX3</accession>
<dbReference type="Proteomes" id="UP000265520">
    <property type="component" value="Unassembled WGS sequence"/>
</dbReference>
<keyword evidence="3" id="KW-1185">Reference proteome</keyword>
<proteinExistence type="predicted"/>
<dbReference type="EMBL" id="LXQA010034341">
    <property type="protein sequence ID" value="MCH97201.1"/>
    <property type="molecule type" value="Genomic_DNA"/>
</dbReference>